<sequence>MTRLVFITQQVDPESPVLGATVAKIRALAGLVDEVVVIADGAVEGALPANCRVRTFRAPSRAGRGARFEAALARELGRRARPAALVAHMCPIYALLAAPLARPLGVRVLLWYTHWRASRLLAAAERVASAVITVDRRSFPLASRKVVPIGHGIDLSGYPCVDRPARDALALLMLGRTSPAKGIATVIRAVASVPDVVLAQYGPSLTDEERRHRVELERLVAELGVGDRVAIGDGVAAGEVPGLLAAADCLVNNMRSGATDKVVFEAAATCLPVLASNPALDTLLPPHLLFPRDDAAALAARIGEIARADRAAIGRELRARVERAHSVESWAERVLAVAAA</sequence>
<dbReference type="Gene3D" id="3.40.50.2000">
    <property type="entry name" value="Glycogen Phosphorylase B"/>
    <property type="match status" value="1"/>
</dbReference>
<proteinExistence type="predicted"/>
<evidence type="ECO:0000313" key="4">
    <source>
        <dbReference type="Proteomes" id="UP000254134"/>
    </source>
</evidence>
<protein>
    <submittedName>
        <fullName evidence="3">Glycosyltransferase</fullName>
    </submittedName>
</protein>
<dbReference type="Pfam" id="PF13692">
    <property type="entry name" value="Glyco_trans_1_4"/>
    <property type="match status" value="1"/>
</dbReference>
<dbReference type="SUPFAM" id="SSF53756">
    <property type="entry name" value="UDP-Glycosyltransferase/glycogen phosphorylase"/>
    <property type="match status" value="1"/>
</dbReference>
<keyword evidence="4" id="KW-1185">Reference proteome</keyword>
<name>A0A7M2YXT5_9ACTN</name>
<dbReference type="RefSeq" id="WP_114796298.1">
    <property type="nucleotide sequence ID" value="NZ_QQZY01000004.1"/>
</dbReference>
<reference evidence="3 4" key="1">
    <citation type="submission" date="2018-07" db="EMBL/GenBank/DDBJ databases">
        <title>High-quality-draft genome sequence of Gaiella occulta.</title>
        <authorList>
            <person name="Severino R."/>
            <person name="Froufe H.J.C."/>
            <person name="Rainey F.A."/>
            <person name="Barroso C."/>
            <person name="Albuquerque L."/>
            <person name="Lobo-Da-Cunha A."/>
            <person name="Da Costa M.S."/>
            <person name="Egas C."/>
        </authorList>
    </citation>
    <scope>NUCLEOTIDE SEQUENCE [LARGE SCALE GENOMIC DNA]</scope>
    <source>
        <strain evidence="3 4">F2-233</strain>
    </source>
</reference>
<reference evidence="4" key="2">
    <citation type="journal article" date="2019" name="MicrobiologyOpen">
        <title>High-quality draft genome sequence of Gaiella occulta isolated from a 150 meter deep mineral water borehole and comparison with the genome sequences of other deep-branching lineages of the phylum Actinobacteria.</title>
        <authorList>
            <person name="Severino R."/>
            <person name="Froufe H.J.C."/>
            <person name="Barroso C."/>
            <person name="Albuquerque L."/>
            <person name="Lobo-da-Cunha A."/>
            <person name="da Costa M.S."/>
            <person name="Egas C."/>
        </authorList>
    </citation>
    <scope>NUCLEOTIDE SEQUENCE [LARGE SCALE GENOMIC DNA]</scope>
    <source>
        <strain evidence="4">F2-233</strain>
    </source>
</reference>
<dbReference type="PANTHER" id="PTHR12526:SF510">
    <property type="entry name" value="D-INOSITOL 3-PHOSPHATE GLYCOSYLTRANSFERASE"/>
    <property type="match status" value="1"/>
</dbReference>
<evidence type="ECO:0000256" key="1">
    <source>
        <dbReference type="ARBA" id="ARBA00022676"/>
    </source>
</evidence>
<organism evidence="3 4">
    <name type="scientific">Gaiella occulta</name>
    <dbReference type="NCBI Taxonomy" id="1002870"/>
    <lineage>
        <taxon>Bacteria</taxon>
        <taxon>Bacillati</taxon>
        <taxon>Actinomycetota</taxon>
        <taxon>Thermoleophilia</taxon>
        <taxon>Gaiellales</taxon>
        <taxon>Gaiellaceae</taxon>
        <taxon>Gaiella</taxon>
    </lineage>
</organism>
<evidence type="ECO:0000256" key="2">
    <source>
        <dbReference type="ARBA" id="ARBA00022679"/>
    </source>
</evidence>
<dbReference type="EMBL" id="QQZY01000004">
    <property type="protein sequence ID" value="RDI74287.1"/>
    <property type="molecule type" value="Genomic_DNA"/>
</dbReference>
<evidence type="ECO:0000313" key="3">
    <source>
        <dbReference type="EMBL" id="RDI74287.1"/>
    </source>
</evidence>
<dbReference type="Proteomes" id="UP000254134">
    <property type="component" value="Unassembled WGS sequence"/>
</dbReference>
<keyword evidence="2 3" id="KW-0808">Transferase</keyword>
<gene>
    <name evidence="3" type="ORF">Gocc_1863</name>
</gene>
<accession>A0A7M2YXT5</accession>
<dbReference type="CDD" id="cd03801">
    <property type="entry name" value="GT4_PimA-like"/>
    <property type="match status" value="1"/>
</dbReference>
<dbReference type="OrthoDB" id="9801573at2"/>
<keyword evidence="1" id="KW-0328">Glycosyltransferase</keyword>
<comment type="caution">
    <text evidence="3">The sequence shown here is derived from an EMBL/GenBank/DDBJ whole genome shotgun (WGS) entry which is preliminary data.</text>
</comment>
<dbReference type="PANTHER" id="PTHR12526">
    <property type="entry name" value="GLYCOSYLTRANSFERASE"/>
    <property type="match status" value="1"/>
</dbReference>
<dbReference type="AlphaFoldDB" id="A0A7M2YXT5"/>
<dbReference type="GO" id="GO:0016757">
    <property type="term" value="F:glycosyltransferase activity"/>
    <property type="evidence" value="ECO:0007669"/>
    <property type="project" value="UniProtKB-KW"/>
</dbReference>